<evidence type="ECO:0000256" key="10">
    <source>
        <dbReference type="ARBA" id="ARBA00023125"/>
    </source>
</evidence>
<dbReference type="InterPro" id="IPR002694">
    <property type="entry name" value="Znf_CHC2"/>
</dbReference>
<comment type="cofactor">
    <cofactor evidence="12">
        <name>Zn(2+)</name>
        <dbReference type="ChEBI" id="CHEBI:29105"/>
    </cofactor>
    <text evidence="12">Binds 1 zinc ion per monomer.</text>
</comment>
<dbReference type="PANTHER" id="PTHR30313:SF2">
    <property type="entry name" value="DNA PRIMASE"/>
    <property type="match status" value="1"/>
</dbReference>
<dbReference type="InterPro" id="IPR036977">
    <property type="entry name" value="DNA_primase_Znf_CHC2"/>
</dbReference>
<dbReference type="InterPro" id="IPR006295">
    <property type="entry name" value="DNA_primase_DnaG"/>
</dbReference>
<feature type="zinc finger region" description="CHC2-type" evidence="12">
    <location>
        <begin position="37"/>
        <end position="61"/>
    </location>
</feature>
<dbReference type="InterPro" id="IPR034151">
    <property type="entry name" value="TOPRIM_DnaG_bac"/>
</dbReference>
<evidence type="ECO:0000256" key="1">
    <source>
        <dbReference type="ARBA" id="ARBA00022478"/>
    </source>
</evidence>
<dbReference type="GO" id="GO:0003677">
    <property type="term" value="F:DNA binding"/>
    <property type="evidence" value="ECO:0007669"/>
    <property type="project" value="UniProtKB-KW"/>
</dbReference>
<evidence type="ECO:0000313" key="14">
    <source>
        <dbReference type="EMBL" id="MBK8524213.1"/>
    </source>
</evidence>
<dbReference type="Pfam" id="PF10410">
    <property type="entry name" value="DnaB_bind"/>
    <property type="match status" value="1"/>
</dbReference>
<dbReference type="Gene3D" id="3.90.980.10">
    <property type="entry name" value="DNA primase, catalytic core, N-terminal domain"/>
    <property type="match status" value="1"/>
</dbReference>
<gene>
    <name evidence="12" type="primary">dnaG</name>
    <name evidence="14" type="ORF">IPL58_08840</name>
</gene>
<dbReference type="Pfam" id="PF08278">
    <property type="entry name" value="DnaG_DnaB_bind"/>
    <property type="match status" value="1"/>
</dbReference>
<protein>
    <recommendedName>
        <fullName evidence="12">DNA primase</fullName>
        <ecNumber evidence="12">2.7.7.101</ecNumber>
    </recommendedName>
</protein>
<evidence type="ECO:0000256" key="5">
    <source>
        <dbReference type="ARBA" id="ARBA00022705"/>
    </source>
</evidence>
<evidence type="ECO:0000256" key="6">
    <source>
        <dbReference type="ARBA" id="ARBA00022723"/>
    </source>
</evidence>
<keyword evidence="3 12" id="KW-0808">Transferase</keyword>
<evidence type="ECO:0000256" key="3">
    <source>
        <dbReference type="ARBA" id="ARBA00022679"/>
    </source>
</evidence>
<dbReference type="SMART" id="SM00493">
    <property type="entry name" value="TOPRIM"/>
    <property type="match status" value="1"/>
</dbReference>
<accession>A0A9D7K2C6</accession>
<dbReference type="EC" id="2.7.7.101" evidence="12"/>
<keyword evidence="10 12" id="KW-0238">DNA-binding</keyword>
<dbReference type="GO" id="GO:0003899">
    <property type="term" value="F:DNA-directed RNA polymerase activity"/>
    <property type="evidence" value="ECO:0007669"/>
    <property type="project" value="UniProtKB-UniRule"/>
</dbReference>
<dbReference type="SMART" id="SM00400">
    <property type="entry name" value="ZnF_CHCC"/>
    <property type="match status" value="1"/>
</dbReference>
<dbReference type="InterPro" id="IPR019475">
    <property type="entry name" value="DNA_primase_DnaB-bd"/>
</dbReference>
<keyword evidence="2 12" id="KW-0639">Primosome</keyword>
<keyword evidence="6 12" id="KW-0479">Metal-binding</keyword>
<dbReference type="Pfam" id="PF13155">
    <property type="entry name" value="Toprim_2"/>
    <property type="match status" value="1"/>
</dbReference>
<dbReference type="GO" id="GO:0008270">
    <property type="term" value="F:zinc ion binding"/>
    <property type="evidence" value="ECO:0007669"/>
    <property type="project" value="UniProtKB-UniRule"/>
</dbReference>
<dbReference type="Pfam" id="PF08275">
    <property type="entry name" value="DNAG_N"/>
    <property type="match status" value="1"/>
</dbReference>
<keyword evidence="4 12" id="KW-0548">Nucleotidyltransferase</keyword>
<dbReference type="PANTHER" id="PTHR30313">
    <property type="entry name" value="DNA PRIMASE"/>
    <property type="match status" value="1"/>
</dbReference>
<dbReference type="GO" id="GO:1990077">
    <property type="term" value="C:primosome complex"/>
    <property type="evidence" value="ECO:0007669"/>
    <property type="project" value="UniProtKB-KW"/>
</dbReference>
<keyword evidence="7 12" id="KW-0863">Zinc-finger</keyword>
<proteinExistence type="inferred from homology"/>
<evidence type="ECO:0000259" key="13">
    <source>
        <dbReference type="PROSITE" id="PS50880"/>
    </source>
</evidence>
<dbReference type="FunFam" id="3.90.980.10:FF:000001">
    <property type="entry name" value="DNA primase"/>
    <property type="match status" value="1"/>
</dbReference>
<dbReference type="Pfam" id="PF01807">
    <property type="entry name" value="Zn_ribbon_DnaG"/>
    <property type="match status" value="1"/>
</dbReference>
<name>A0A9D7K2C6_9PROT</name>
<dbReference type="InterPro" id="IPR037068">
    <property type="entry name" value="DNA_primase_core_N_sf"/>
</dbReference>
<dbReference type="FunFam" id="3.90.580.10:FF:000001">
    <property type="entry name" value="DNA primase"/>
    <property type="match status" value="1"/>
</dbReference>
<dbReference type="SUPFAM" id="SSF57783">
    <property type="entry name" value="Zinc beta-ribbon"/>
    <property type="match status" value="1"/>
</dbReference>
<dbReference type="InterPro" id="IPR016136">
    <property type="entry name" value="DNA_helicase_N/primase_C"/>
</dbReference>
<evidence type="ECO:0000313" key="15">
    <source>
        <dbReference type="Proteomes" id="UP000886689"/>
    </source>
</evidence>
<comment type="function">
    <text evidence="12">RNA polymerase that catalyzes the synthesis of short RNA molecules used as primers for DNA polymerase during DNA replication.</text>
</comment>
<dbReference type="Gene3D" id="3.90.580.10">
    <property type="entry name" value="Zinc finger, CHC2-type domain"/>
    <property type="match status" value="1"/>
</dbReference>
<comment type="similarity">
    <text evidence="12">Belongs to the DnaG primase family.</text>
</comment>
<comment type="caution">
    <text evidence="14">The sequence shown here is derived from an EMBL/GenBank/DDBJ whole genome shotgun (WGS) entry which is preliminary data.</text>
</comment>
<dbReference type="InterPro" id="IPR013173">
    <property type="entry name" value="DNA_primase_DnaG_DnaB-bd_dom"/>
</dbReference>
<dbReference type="InterPro" id="IPR006171">
    <property type="entry name" value="TOPRIM_dom"/>
</dbReference>
<evidence type="ECO:0000256" key="8">
    <source>
        <dbReference type="ARBA" id="ARBA00022833"/>
    </source>
</evidence>
<keyword evidence="1 12" id="KW-0240">DNA-directed RNA polymerase</keyword>
<comment type="catalytic activity">
    <reaction evidence="12">
        <text>ssDNA + n NTP = ssDNA/pppN(pN)n-1 hybrid + (n-1) diphosphate.</text>
        <dbReference type="EC" id="2.7.7.101"/>
    </reaction>
</comment>
<comment type="subunit">
    <text evidence="12">Monomer. Interacts with DnaB.</text>
</comment>
<evidence type="ECO:0000256" key="2">
    <source>
        <dbReference type="ARBA" id="ARBA00022515"/>
    </source>
</evidence>
<dbReference type="InterPro" id="IPR030846">
    <property type="entry name" value="DnaG_bac"/>
</dbReference>
<evidence type="ECO:0000256" key="4">
    <source>
        <dbReference type="ARBA" id="ARBA00022695"/>
    </source>
</evidence>
<dbReference type="InterPro" id="IPR013264">
    <property type="entry name" value="DNAG_N"/>
</dbReference>
<dbReference type="Gene3D" id="1.10.860.10">
    <property type="entry name" value="DNAb Helicase, Chain A"/>
    <property type="match status" value="1"/>
</dbReference>
<dbReference type="Proteomes" id="UP000886689">
    <property type="component" value="Unassembled WGS sequence"/>
</dbReference>
<dbReference type="FunFam" id="3.40.1360.10:FF:000002">
    <property type="entry name" value="DNA primase"/>
    <property type="match status" value="1"/>
</dbReference>
<evidence type="ECO:0000256" key="9">
    <source>
        <dbReference type="ARBA" id="ARBA00022842"/>
    </source>
</evidence>
<dbReference type="CDD" id="cd03364">
    <property type="entry name" value="TOPRIM_DnaG_primases"/>
    <property type="match status" value="1"/>
</dbReference>
<keyword evidence="9" id="KW-0460">Magnesium</keyword>
<dbReference type="Gene3D" id="3.40.1360.10">
    <property type="match status" value="1"/>
</dbReference>
<keyword evidence="8 12" id="KW-0862">Zinc</keyword>
<dbReference type="SMART" id="SM00766">
    <property type="entry name" value="DnaG_DnaB_bind"/>
    <property type="match status" value="1"/>
</dbReference>
<dbReference type="EMBL" id="JADJUC010000007">
    <property type="protein sequence ID" value="MBK8524213.1"/>
    <property type="molecule type" value="Genomic_DNA"/>
</dbReference>
<dbReference type="InterPro" id="IPR050219">
    <property type="entry name" value="DnaG_primase"/>
</dbReference>
<evidence type="ECO:0000256" key="12">
    <source>
        <dbReference type="HAMAP-Rule" id="MF_00974"/>
    </source>
</evidence>
<feature type="domain" description="Toprim" evidence="13">
    <location>
        <begin position="252"/>
        <end position="334"/>
    </location>
</feature>
<dbReference type="GO" id="GO:0006269">
    <property type="term" value="P:DNA replication, synthesis of primer"/>
    <property type="evidence" value="ECO:0007669"/>
    <property type="project" value="UniProtKB-UniRule"/>
</dbReference>
<sequence>MIPESFIQDLLHRVDIVDLIDAHVPLKKAGANYAACCPFHNEKSPSFTVSPQKQFYHCFGCGAHGTAIGFMMEYSGMGFIDAVKDLASRSGMQVPEEEGRQIRDESRGNTRDLAEVMAKAAAYYREQLKASPKAIDYLKRRGLTGEIAAKFGIGYAPDGWQNLEAIFPNYNAPELLAAGLVIENDQGRRYDRFRDRVMFPIINPKGEVIAFGGRVLDAGEPKYLNSPETPLFEKGRELFGLPQARAALRETDTAIVVEGYMDVVALAQHGVGNALATLGTATTATHVQKLLRQVDRVVFCFDGDNAGRKAAWRALENSLETLPDQKTIGFVFLPETHDPDSFVREFGKDGFNRMVAQATPLSDFLLRELGSHCDLTSAEGKAKLVAEAKPLLQKLQTPLLRLQLVKRLAEISGFSQPEIERLCELRAITRPAPARSPRQSPAASFMRKLIRLILQKPELALRLPLASLPPDVPETRTLHRLVALVRESEGSIPGYAMLLERLRGGALDEDSLLLKNAASDLMHEPFAEDELESEFAGTLAIFARDAQKDEIEALKAKAQALGIAGLSSDEKARYVALLTARSTSAGPGLNNG</sequence>
<dbReference type="GO" id="GO:0000428">
    <property type="term" value="C:DNA-directed RNA polymerase complex"/>
    <property type="evidence" value="ECO:0007669"/>
    <property type="project" value="UniProtKB-KW"/>
</dbReference>
<dbReference type="GO" id="GO:0005737">
    <property type="term" value="C:cytoplasm"/>
    <property type="evidence" value="ECO:0007669"/>
    <property type="project" value="TreeGrafter"/>
</dbReference>
<dbReference type="AlphaFoldDB" id="A0A9D7K2C6"/>
<evidence type="ECO:0000256" key="11">
    <source>
        <dbReference type="ARBA" id="ARBA00023163"/>
    </source>
</evidence>
<dbReference type="SUPFAM" id="SSF56731">
    <property type="entry name" value="DNA primase core"/>
    <property type="match status" value="1"/>
</dbReference>
<dbReference type="HAMAP" id="MF_00974">
    <property type="entry name" value="DNA_primase_DnaG"/>
    <property type="match status" value="1"/>
</dbReference>
<dbReference type="Gene3D" id="1.20.50.20">
    <property type="entry name" value="DnaG, RNA polymerase domain, helical bundle"/>
    <property type="match status" value="1"/>
</dbReference>
<keyword evidence="5 12" id="KW-0235">DNA replication</keyword>
<evidence type="ECO:0000256" key="7">
    <source>
        <dbReference type="ARBA" id="ARBA00022771"/>
    </source>
</evidence>
<reference evidence="14" key="1">
    <citation type="submission" date="2020-10" db="EMBL/GenBank/DDBJ databases">
        <title>Connecting structure to function with the recovery of over 1000 high-quality activated sludge metagenome-assembled genomes encoding full-length rRNA genes using long-read sequencing.</title>
        <authorList>
            <person name="Singleton C.M."/>
            <person name="Petriglieri F."/>
            <person name="Kristensen J.M."/>
            <person name="Kirkegaard R.H."/>
            <person name="Michaelsen T.Y."/>
            <person name="Andersen M.H."/>
            <person name="Karst S.M."/>
            <person name="Dueholm M.S."/>
            <person name="Nielsen P.H."/>
            <person name="Albertsen M."/>
        </authorList>
    </citation>
    <scope>NUCLEOTIDE SEQUENCE</scope>
    <source>
        <strain evidence="14">Hirt_18-Q3-R61-65_BATAC.395</strain>
    </source>
</reference>
<organism evidence="14 15">
    <name type="scientific">Candidatus Proximibacter danicus</name>
    <dbReference type="NCBI Taxonomy" id="2954365"/>
    <lineage>
        <taxon>Bacteria</taxon>
        <taxon>Pseudomonadati</taxon>
        <taxon>Pseudomonadota</taxon>
        <taxon>Betaproteobacteria</taxon>
        <taxon>Candidatus Proximibacter</taxon>
    </lineage>
</organism>
<dbReference type="NCBIfam" id="TIGR01391">
    <property type="entry name" value="dnaG"/>
    <property type="match status" value="1"/>
</dbReference>
<dbReference type="PROSITE" id="PS50880">
    <property type="entry name" value="TOPRIM"/>
    <property type="match status" value="1"/>
</dbReference>
<dbReference type="SUPFAM" id="SSF117023">
    <property type="entry name" value="DNA primase DnaG, C-terminal domain"/>
    <property type="match status" value="1"/>
</dbReference>
<comment type="domain">
    <text evidence="12">Contains an N-terminal zinc-binding domain, a central core domain that contains the primase activity, and a C-terminal DnaB-binding domain.</text>
</comment>
<keyword evidence="11 12" id="KW-0804">Transcription</keyword>